<organism evidence="2 3">
    <name type="scientific">Lithocarpus litseifolius</name>
    <dbReference type="NCBI Taxonomy" id="425828"/>
    <lineage>
        <taxon>Eukaryota</taxon>
        <taxon>Viridiplantae</taxon>
        <taxon>Streptophyta</taxon>
        <taxon>Embryophyta</taxon>
        <taxon>Tracheophyta</taxon>
        <taxon>Spermatophyta</taxon>
        <taxon>Magnoliopsida</taxon>
        <taxon>eudicotyledons</taxon>
        <taxon>Gunneridae</taxon>
        <taxon>Pentapetalae</taxon>
        <taxon>rosids</taxon>
        <taxon>fabids</taxon>
        <taxon>Fagales</taxon>
        <taxon>Fagaceae</taxon>
        <taxon>Lithocarpus</taxon>
    </lineage>
</organism>
<feature type="region of interest" description="Disordered" evidence="1">
    <location>
        <begin position="1"/>
        <end position="27"/>
    </location>
</feature>
<dbReference type="PANTHER" id="PTHR11764:SF85">
    <property type="entry name" value="TERPENE CYCLASE_MUTASE FAMILY MEMBER"/>
    <property type="match status" value="1"/>
</dbReference>
<reference evidence="2 3" key="1">
    <citation type="submission" date="2024-01" db="EMBL/GenBank/DDBJ databases">
        <title>A telomere-to-telomere, gap-free genome of sweet tea (Lithocarpus litseifolius).</title>
        <authorList>
            <person name="Zhou J."/>
        </authorList>
    </citation>
    <scope>NUCLEOTIDE SEQUENCE [LARGE SCALE GENOMIC DNA]</scope>
    <source>
        <strain evidence="2">Zhou-2022a</strain>
        <tissue evidence="2">Leaf</tissue>
    </source>
</reference>
<dbReference type="AlphaFoldDB" id="A0AAW2DVB4"/>
<protein>
    <submittedName>
        <fullName evidence="2">Uncharacterized protein</fullName>
    </submittedName>
</protein>
<gene>
    <name evidence="2" type="ORF">SO802_007994</name>
</gene>
<proteinExistence type="predicted"/>
<keyword evidence="3" id="KW-1185">Reference proteome</keyword>
<comment type="caution">
    <text evidence="2">The sequence shown here is derived from an EMBL/GenBank/DDBJ whole genome shotgun (WGS) entry which is preliminary data.</text>
</comment>
<dbReference type="InterPro" id="IPR018333">
    <property type="entry name" value="Squalene_cyclase"/>
</dbReference>
<evidence type="ECO:0000256" key="1">
    <source>
        <dbReference type="SAM" id="MobiDB-lite"/>
    </source>
</evidence>
<dbReference type="PANTHER" id="PTHR11764">
    <property type="entry name" value="TERPENE CYCLASE/MUTASE FAMILY MEMBER"/>
    <property type="match status" value="1"/>
</dbReference>
<dbReference type="GO" id="GO:0005811">
    <property type="term" value="C:lipid droplet"/>
    <property type="evidence" value="ECO:0007669"/>
    <property type="project" value="InterPro"/>
</dbReference>
<dbReference type="GO" id="GO:0016866">
    <property type="term" value="F:intramolecular transferase activity"/>
    <property type="evidence" value="ECO:0007669"/>
    <property type="project" value="InterPro"/>
</dbReference>
<evidence type="ECO:0000313" key="2">
    <source>
        <dbReference type="EMBL" id="KAL0012886.1"/>
    </source>
</evidence>
<sequence>MWKLKNGAETVREHNNNDDESGGSAGSETWLRTLNSYLLRQVWEFHPELGNPEELQQIEDARRVFSDRRFEKRHSSDLLMRIQNIALLFRLKFSLQRRIYLFLLYHKSKYKIQKNSQRRR</sequence>
<dbReference type="GO" id="GO:0016104">
    <property type="term" value="P:triterpenoid biosynthetic process"/>
    <property type="evidence" value="ECO:0007669"/>
    <property type="project" value="InterPro"/>
</dbReference>
<name>A0AAW2DVB4_9ROSI</name>
<evidence type="ECO:0000313" key="3">
    <source>
        <dbReference type="Proteomes" id="UP001459277"/>
    </source>
</evidence>
<accession>A0AAW2DVB4</accession>
<dbReference type="EMBL" id="JAZDWU010000002">
    <property type="protein sequence ID" value="KAL0012886.1"/>
    <property type="molecule type" value="Genomic_DNA"/>
</dbReference>
<dbReference type="Proteomes" id="UP001459277">
    <property type="component" value="Unassembled WGS sequence"/>
</dbReference>